<evidence type="ECO:0000313" key="9">
    <source>
        <dbReference type="EMBL" id="QGZ57496.1"/>
    </source>
</evidence>
<feature type="binding site" evidence="7">
    <location>
        <position position="275"/>
    </location>
    <ligand>
        <name>FMN</name>
        <dbReference type="ChEBI" id="CHEBI:58210"/>
    </ligand>
</feature>
<dbReference type="PANTHER" id="PTHR10578:SF107">
    <property type="entry name" value="2-HYDROXYACID OXIDASE 1"/>
    <property type="match status" value="1"/>
</dbReference>
<organism evidence="9 10">
    <name type="scientific">Paraburkholderia acidiphila</name>
    <dbReference type="NCBI Taxonomy" id="2571747"/>
    <lineage>
        <taxon>Bacteria</taxon>
        <taxon>Pseudomonadati</taxon>
        <taxon>Pseudomonadota</taxon>
        <taxon>Betaproteobacteria</taxon>
        <taxon>Burkholderiales</taxon>
        <taxon>Burkholderiaceae</taxon>
        <taxon>Paraburkholderia</taxon>
    </lineage>
</organism>
<dbReference type="KEGG" id="pacp:FAZ97_21570"/>
<dbReference type="EMBL" id="CP046910">
    <property type="protein sequence ID" value="QGZ57496.1"/>
    <property type="molecule type" value="Genomic_DNA"/>
</dbReference>
<dbReference type="PANTHER" id="PTHR10578">
    <property type="entry name" value="S -2-HYDROXY-ACID OXIDASE-RELATED"/>
    <property type="match status" value="1"/>
</dbReference>
<dbReference type="GO" id="GO:0009060">
    <property type="term" value="P:aerobic respiration"/>
    <property type="evidence" value="ECO:0007669"/>
    <property type="project" value="TreeGrafter"/>
</dbReference>
<comment type="similarity">
    <text evidence="5">Belongs to the FMN-dependent alpha-hydroxy acid dehydrogenase family.</text>
</comment>
<dbReference type="GO" id="GO:0005886">
    <property type="term" value="C:plasma membrane"/>
    <property type="evidence" value="ECO:0007669"/>
    <property type="project" value="TreeGrafter"/>
</dbReference>
<feature type="binding site" evidence="7">
    <location>
        <position position="26"/>
    </location>
    <ligand>
        <name>glyoxylate</name>
        <dbReference type="ChEBI" id="CHEBI:36655"/>
    </ligand>
</feature>
<dbReference type="InterPro" id="IPR037396">
    <property type="entry name" value="FMN_HAD"/>
</dbReference>
<keyword evidence="10" id="KW-1185">Reference proteome</keyword>
<dbReference type="Pfam" id="PF01070">
    <property type="entry name" value="FMN_dh"/>
    <property type="match status" value="1"/>
</dbReference>
<dbReference type="GO" id="GO:0004459">
    <property type="term" value="F:L-lactate dehydrogenase (NAD+) activity"/>
    <property type="evidence" value="ECO:0007669"/>
    <property type="project" value="UniProtKB-EC"/>
</dbReference>
<proteinExistence type="inferred from homology"/>
<dbReference type="Proteomes" id="UP000434209">
    <property type="component" value="Chromosome 2"/>
</dbReference>
<dbReference type="Gene3D" id="3.20.20.70">
    <property type="entry name" value="Aldolase class I"/>
    <property type="match status" value="1"/>
</dbReference>
<dbReference type="SUPFAM" id="SSF51395">
    <property type="entry name" value="FMN-linked oxidoreductases"/>
    <property type="match status" value="1"/>
</dbReference>
<feature type="binding site" evidence="7">
    <location>
        <position position="129"/>
    </location>
    <ligand>
        <name>FMN</name>
        <dbReference type="ChEBI" id="CHEBI:58210"/>
    </ligand>
</feature>
<feature type="binding site" evidence="7">
    <location>
        <position position="280"/>
    </location>
    <ligand>
        <name>glyoxylate</name>
        <dbReference type="ChEBI" id="CHEBI:36655"/>
    </ligand>
</feature>
<feature type="binding site" evidence="7">
    <location>
        <position position="108"/>
    </location>
    <ligand>
        <name>FMN</name>
        <dbReference type="ChEBI" id="CHEBI:58210"/>
    </ligand>
</feature>
<evidence type="ECO:0000256" key="7">
    <source>
        <dbReference type="PIRSR" id="PIRSR000138-2"/>
    </source>
</evidence>
<accession>A0A7Z2G974</accession>
<reference evidence="9 10" key="1">
    <citation type="submission" date="2019-12" db="EMBL/GenBank/DDBJ databases">
        <title>Paraburkholderia acidiphila 7Q-K02 sp. nov and Paraburkholderia acidisoli DHF22 sp. nov., two strains isolated from forest soil.</title>
        <authorList>
            <person name="Gao Z."/>
            <person name="Qiu L."/>
        </authorList>
    </citation>
    <scope>NUCLEOTIDE SEQUENCE [LARGE SCALE GENOMIC DNA]</scope>
    <source>
        <strain evidence="9 10">7Q-K02</strain>
    </source>
</reference>
<evidence type="ECO:0000256" key="4">
    <source>
        <dbReference type="ARBA" id="ARBA00023002"/>
    </source>
</evidence>
<evidence type="ECO:0000256" key="1">
    <source>
        <dbReference type="ARBA" id="ARBA00001917"/>
    </source>
</evidence>
<dbReference type="CDD" id="cd02809">
    <property type="entry name" value="alpha_hydroxyacid_oxid_FMN"/>
    <property type="match status" value="1"/>
</dbReference>
<feature type="binding site" evidence="7">
    <location>
        <position position="131"/>
    </location>
    <ligand>
        <name>glyoxylate</name>
        <dbReference type="ChEBI" id="CHEBI:36655"/>
    </ligand>
</feature>
<dbReference type="FunFam" id="3.20.20.70:FF:000029">
    <property type="entry name" value="L-lactate dehydrogenase"/>
    <property type="match status" value="1"/>
</dbReference>
<evidence type="ECO:0000313" key="10">
    <source>
        <dbReference type="Proteomes" id="UP000434209"/>
    </source>
</evidence>
<gene>
    <name evidence="9" type="ORF">FAZ97_21570</name>
</gene>
<keyword evidence="2 7" id="KW-0285">Flavoprotein</keyword>
<name>A0A7Z2G974_9BURK</name>
<keyword evidence="4 9" id="KW-0560">Oxidoreductase</keyword>
<feature type="binding site" evidence="7">
    <location>
        <begin position="331"/>
        <end position="332"/>
    </location>
    <ligand>
        <name>FMN</name>
        <dbReference type="ChEBI" id="CHEBI:58210"/>
    </ligand>
</feature>
<dbReference type="NCBIfam" id="NF008398">
    <property type="entry name" value="PRK11197.1"/>
    <property type="match status" value="1"/>
</dbReference>
<evidence type="ECO:0000256" key="2">
    <source>
        <dbReference type="ARBA" id="ARBA00022630"/>
    </source>
</evidence>
<dbReference type="InterPro" id="IPR013785">
    <property type="entry name" value="Aldolase_TIM"/>
</dbReference>
<feature type="binding site" evidence="7">
    <location>
        <position position="166"/>
    </location>
    <ligand>
        <name>glyoxylate</name>
        <dbReference type="ChEBI" id="CHEBI:36655"/>
    </ligand>
</feature>
<dbReference type="InterPro" id="IPR012133">
    <property type="entry name" value="Alpha-hydoxy_acid_DH_FMN"/>
</dbReference>
<feature type="active site" description="Proton acceptor" evidence="6">
    <location>
        <position position="277"/>
    </location>
</feature>
<dbReference type="AlphaFoldDB" id="A0A7Z2G974"/>
<feature type="binding site" evidence="7">
    <location>
        <begin position="79"/>
        <end position="81"/>
    </location>
    <ligand>
        <name>FMN</name>
        <dbReference type="ChEBI" id="CHEBI:58210"/>
    </ligand>
</feature>
<evidence type="ECO:0000259" key="8">
    <source>
        <dbReference type="PROSITE" id="PS51349"/>
    </source>
</evidence>
<dbReference type="InterPro" id="IPR008259">
    <property type="entry name" value="FMN_hydac_DH_AS"/>
</dbReference>
<keyword evidence="3 7" id="KW-0288">FMN</keyword>
<protein>
    <submittedName>
        <fullName evidence="9">L-lactate dehydrogenase</fullName>
        <ecNumber evidence="9">1.1.1.27</ecNumber>
    </submittedName>
</protein>
<dbReference type="EC" id="1.1.1.27" evidence="9"/>
<dbReference type="PIRSF" id="PIRSF000138">
    <property type="entry name" value="Al-hdrx_acd_dh"/>
    <property type="match status" value="1"/>
</dbReference>
<feature type="binding site" evidence="7">
    <location>
        <position position="157"/>
    </location>
    <ligand>
        <name>FMN</name>
        <dbReference type="ChEBI" id="CHEBI:58210"/>
    </ligand>
</feature>
<dbReference type="PROSITE" id="PS51349">
    <property type="entry name" value="FMN_HYDROXY_ACID_DH_2"/>
    <property type="match status" value="1"/>
</dbReference>
<evidence type="ECO:0000256" key="3">
    <source>
        <dbReference type="ARBA" id="ARBA00022643"/>
    </source>
</evidence>
<feature type="binding site" evidence="7">
    <location>
        <position position="253"/>
    </location>
    <ligand>
        <name>FMN</name>
        <dbReference type="ChEBI" id="CHEBI:58210"/>
    </ligand>
</feature>
<dbReference type="InterPro" id="IPR000262">
    <property type="entry name" value="FMN-dep_DH"/>
</dbReference>
<feature type="domain" description="FMN hydroxy acid dehydrogenase" evidence="8">
    <location>
        <begin position="1"/>
        <end position="382"/>
    </location>
</feature>
<sequence>MANPIACIEDLRAAAQRRIPRMFYDYVDAGSYTESTYRANETELGKIRLRQRVGVDIGARNLKTVMAGRQVAMPVALAPTGLAGMMHGNGEILAARAAERFGVPFTLSTMSICSIEDVAQSVASPFWFQLYVMRDRAFVERLIERAASAGCTALVVTMDLQVGGQRHKDVRNGLSTPPRMTLANLLNMASKPAWSWSIARAKRRYFGNIVGHVKGVDDMSSLSSWVRDQFDPTMTWADIEWIRKLWKGKLVLKGILDAHDARRAVEAGADVVIVSNHGGRQLDGAVSTIEALPAIVDAVDERVEVWLDSGVRTGQDVLKAVALGARGTLIGRAFLYGLAAGGEAGVRKSLDIIAAELDTTMALCGCTDIAAVGREVLASHGHDAMRCGIPDYALD</sequence>
<feature type="binding site" evidence="7">
    <location>
        <begin position="308"/>
        <end position="312"/>
    </location>
    <ligand>
        <name>FMN</name>
        <dbReference type="ChEBI" id="CHEBI:58210"/>
    </ligand>
</feature>
<dbReference type="PROSITE" id="PS00557">
    <property type="entry name" value="FMN_HYDROXY_ACID_DH_1"/>
    <property type="match status" value="1"/>
</dbReference>
<dbReference type="GO" id="GO:0010181">
    <property type="term" value="F:FMN binding"/>
    <property type="evidence" value="ECO:0007669"/>
    <property type="project" value="InterPro"/>
</dbReference>
<dbReference type="RefSeq" id="WP_158760440.1">
    <property type="nucleotide sequence ID" value="NZ_CP046910.1"/>
</dbReference>
<comment type="cofactor">
    <cofactor evidence="1">
        <name>FMN</name>
        <dbReference type="ChEBI" id="CHEBI:58210"/>
    </cofactor>
</comment>
<feature type="binding site" evidence="7">
    <location>
        <position position="277"/>
    </location>
    <ligand>
        <name>glyoxylate</name>
        <dbReference type="ChEBI" id="CHEBI:36655"/>
    </ligand>
</feature>
<evidence type="ECO:0000256" key="5">
    <source>
        <dbReference type="ARBA" id="ARBA00024042"/>
    </source>
</evidence>
<dbReference type="OrthoDB" id="9770452at2"/>
<evidence type="ECO:0000256" key="6">
    <source>
        <dbReference type="PIRSR" id="PIRSR000138-1"/>
    </source>
</evidence>